<dbReference type="AlphaFoldDB" id="A0A0D2G6U6"/>
<dbReference type="PANTHER" id="PTHR43420">
    <property type="entry name" value="ACETYLTRANSFERASE"/>
    <property type="match status" value="1"/>
</dbReference>
<evidence type="ECO:0000256" key="2">
    <source>
        <dbReference type="ARBA" id="ARBA00023315"/>
    </source>
</evidence>
<sequence length="201" mass="22852">MASFSIDLLPNPAPDPDTLLEYSARFKKLRLRSLKEDPKSFVSKYENEVDQQQDFWLNRLTADRVVHLVLAREAGANPNKDLLEKQWVGFVVISAGPSDQVGDSSSPAEWYMAAVYIEPEVRGQGLGKRLVQATIDYIKDHAPTEDSKPVCCFTSVRHGNDNALELYQKLGFRIIDPNKHIEKDGKEYLVTDLKIDFQRDK</sequence>
<reference evidence="4 5" key="1">
    <citation type="submission" date="2015-01" db="EMBL/GenBank/DDBJ databases">
        <title>The Genome Sequence of Capronia semiimmersa CBS27337.</title>
        <authorList>
            <consortium name="The Broad Institute Genomics Platform"/>
            <person name="Cuomo C."/>
            <person name="de Hoog S."/>
            <person name="Gorbushina A."/>
            <person name="Stielow B."/>
            <person name="Teixiera M."/>
            <person name="Abouelleil A."/>
            <person name="Chapman S.B."/>
            <person name="Priest M."/>
            <person name="Young S.K."/>
            <person name="Wortman J."/>
            <person name="Nusbaum C."/>
            <person name="Birren B."/>
        </authorList>
    </citation>
    <scope>NUCLEOTIDE SEQUENCE [LARGE SCALE GENOMIC DNA]</scope>
    <source>
        <strain evidence="4 5">CBS 27337</strain>
    </source>
</reference>
<proteinExistence type="predicted"/>
<name>A0A0D2G6U6_9EURO</name>
<dbReference type="Proteomes" id="UP000054266">
    <property type="component" value="Unassembled WGS sequence"/>
</dbReference>
<dbReference type="InterPro" id="IPR000182">
    <property type="entry name" value="GNAT_dom"/>
</dbReference>
<dbReference type="PROSITE" id="PS51186">
    <property type="entry name" value="GNAT"/>
    <property type="match status" value="1"/>
</dbReference>
<dbReference type="SUPFAM" id="SSF55729">
    <property type="entry name" value="Acyl-CoA N-acyltransferases (Nat)"/>
    <property type="match status" value="1"/>
</dbReference>
<accession>A0A0D2G6U6</accession>
<gene>
    <name evidence="4" type="ORF">PV04_06911</name>
</gene>
<dbReference type="InterPro" id="IPR050680">
    <property type="entry name" value="YpeA/RimI_acetyltransf"/>
</dbReference>
<dbReference type="CDD" id="cd04301">
    <property type="entry name" value="NAT_SF"/>
    <property type="match status" value="1"/>
</dbReference>
<protein>
    <recommendedName>
        <fullName evidence="3">N-acetyltransferase domain-containing protein</fullName>
    </recommendedName>
</protein>
<feature type="domain" description="N-acetyltransferase" evidence="3">
    <location>
        <begin position="29"/>
        <end position="194"/>
    </location>
</feature>
<evidence type="ECO:0000259" key="3">
    <source>
        <dbReference type="PROSITE" id="PS51186"/>
    </source>
</evidence>
<dbReference type="InterPro" id="IPR016181">
    <property type="entry name" value="Acyl_CoA_acyltransferase"/>
</dbReference>
<organism evidence="4 5">
    <name type="scientific">Phialophora macrospora</name>
    <dbReference type="NCBI Taxonomy" id="1851006"/>
    <lineage>
        <taxon>Eukaryota</taxon>
        <taxon>Fungi</taxon>
        <taxon>Dikarya</taxon>
        <taxon>Ascomycota</taxon>
        <taxon>Pezizomycotina</taxon>
        <taxon>Eurotiomycetes</taxon>
        <taxon>Chaetothyriomycetidae</taxon>
        <taxon>Chaetothyriales</taxon>
        <taxon>Herpotrichiellaceae</taxon>
        <taxon>Phialophora</taxon>
    </lineage>
</organism>
<dbReference type="PANTHER" id="PTHR43420:SF12">
    <property type="entry name" value="N-ACETYLTRANSFERASE DOMAIN-CONTAINING PROTEIN"/>
    <property type="match status" value="1"/>
</dbReference>
<keyword evidence="5" id="KW-1185">Reference proteome</keyword>
<evidence type="ECO:0000313" key="4">
    <source>
        <dbReference type="EMBL" id="KIW67679.1"/>
    </source>
</evidence>
<keyword evidence="2" id="KW-0012">Acyltransferase</keyword>
<dbReference type="Pfam" id="PF00583">
    <property type="entry name" value="Acetyltransf_1"/>
    <property type="match status" value="1"/>
</dbReference>
<dbReference type="GO" id="GO:0016747">
    <property type="term" value="F:acyltransferase activity, transferring groups other than amino-acyl groups"/>
    <property type="evidence" value="ECO:0007669"/>
    <property type="project" value="InterPro"/>
</dbReference>
<dbReference type="EMBL" id="KN846959">
    <property type="protein sequence ID" value="KIW67679.1"/>
    <property type="molecule type" value="Genomic_DNA"/>
</dbReference>
<evidence type="ECO:0000256" key="1">
    <source>
        <dbReference type="ARBA" id="ARBA00022679"/>
    </source>
</evidence>
<dbReference type="Gene3D" id="3.40.630.30">
    <property type="match status" value="1"/>
</dbReference>
<evidence type="ECO:0000313" key="5">
    <source>
        <dbReference type="Proteomes" id="UP000054266"/>
    </source>
</evidence>
<dbReference type="HOGENOM" id="CLU_013985_6_2_1"/>
<keyword evidence="1" id="KW-0808">Transferase</keyword>